<evidence type="ECO:0000313" key="3">
    <source>
        <dbReference type="EMBL" id="SQI99575.1"/>
    </source>
</evidence>
<dbReference type="KEGG" id="ful:C4N20_08180"/>
<dbReference type="AlphaFoldDB" id="A0AAX2J7J1"/>
<dbReference type="PANTHER" id="PTHR43377">
    <property type="entry name" value="BILIVERDIN REDUCTASE A"/>
    <property type="match status" value="1"/>
</dbReference>
<dbReference type="SUPFAM" id="SSF51735">
    <property type="entry name" value="NAD(P)-binding Rossmann-fold domains"/>
    <property type="match status" value="1"/>
</dbReference>
<evidence type="ECO:0000259" key="1">
    <source>
        <dbReference type="Pfam" id="PF01408"/>
    </source>
</evidence>
<feature type="domain" description="Gfo/Idh/MocA-like oxidoreductase N-terminal" evidence="1">
    <location>
        <begin position="4"/>
        <end position="123"/>
    </location>
</feature>
<proteinExistence type="predicted"/>
<dbReference type="InterPro" id="IPR051450">
    <property type="entry name" value="Gfo/Idh/MocA_Oxidoreductases"/>
</dbReference>
<dbReference type="SUPFAM" id="SSF55347">
    <property type="entry name" value="Glyceraldehyde-3-phosphate dehydrogenase-like, C-terminal domain"/>
    <property type="match status" value="1"/>
</dbReference>
<dbReference type="RefSeq" id="WP_005978915.1">
    <property type="nucleotide sequence ID" value="NZ_CABKNW010000004.1"/>
</dbReference>
<dbReference type="Gene3D" id="3.30.360.10">
    <property type="entry name" value="Dihydrodipicolinate Reductase, domain 2"/>
    <property type="match status" value="1"/>
</dbReference>
<reference evidence="3 4" key="1">
    <citation type="submission" date="2018-06" db="EMBL/GenBank/DDBJ databases">
        <authorList>
            <consortium name="Pathogen Informatics"/>
            <person name="Doyle S."/>
        </authorList>
    </citation>
    <scope>NUCLEOTIDE SEQUENCE [LARGE SCALE GENOMIC DNA]</scope>
    <source>
        <strain evidence="3 4">NCTC12112</strain>
    </source>
</reference>
<dbReference type="EC" id="1.-.-.-" evidence="3"/>
<feature type="domain" description="GFO/IDH/MocA-like oxidoreductase" evidence="2">
    <location>
        <begin position="132"/>
        <end position="265"/>
    </location>
</feature>
<dbReference type="Pfam" id="PF01408">
    <property type="entry name" value="GFO_IDH_MocA"/>
    <property type="match status" value="1"/>
</dbReference>
<organism evidence="3 4">
    <name type="scientific">Fusobacterium ulcerans</name>
    <dbReference type="NCBI Taxonomy" id="861"/>
    <lineage>
        <taxon>Bacteria</taxon>
        <taxon>Fusobacteriati</taxon>
        <taxon>Fusobacteriota</taxon>
        <taxon>Fusobacteriia</taxon>
        <taxon>Fusobacteriales</taxon>
        <taxon>Fusobacteriaceae</taxon>
        <taxon>Fusobacterium</taxon>
    </lineage>
</organism>
<evidence type="ECO:0000313" key="4">
    <source>
        <dbReference type="Proteomes" id="UP000249008"/>
    </source>
</evidence>
<dbReference type="Proteomes" id="UP000249008">
    <property type="component" value="Chromosome 1"/>
</dbReference>
<dbReference type="InterPro" id="IPR000683">
    <property type="entry name" value="Gfo/Idh/MocA-like_OxRdtase_N"/>
</dbReference>
<sequence>MKKIKVGIIGCGSITEKRHAPEYLDNPHVEITAFYDLNKKRAELMVEKFGGKVVDEYMEILNDPEIDAVSDCTPNNMHCIISTKAMELGKHVLCEKPMTKNVEEAEEIAEMQKKTRKIFMMDHNQRFTEAHKRVRDIIRSGKLGKVITFRTTFGHGGPESWTESKSKNTWFFQKDKCEFGVIGDLGVHKIDLIRYLTESEFESVCGMGGTLHKTFENGDPVEVYDNAICVLKMVCGAIGTGTFSWTYYGQEDNSTILYMEKGIIRIYDDPKYQIKIIYEDGKMEELEVEAIQTNDNQTKTGVIDAFVDTILENKKSPVTAEDGLISIRVVKGIIKAIEEKKEIRL</sequence>
<dbReference type="Gene3D" id="3.40.50.720">
    <property type="entry name" value="NAD(P)-binding Rossmann-like Domain"/>
    <property type="match status" value="1"/>
</dbReference>
<dbReference type="EMBL" id="LS483487">
    <property type="protein sequence ID" value="SQI99575.1"/>
    <property type="molecule type" value="Genomic_DNA"/>
</dbReference>
<keyword evidence="3" id="KW-0560">Oxidoreductase</keyword>
<dbReference type="GO" id="GO:0016491">
    <property type="term" value="F:oxidoreductase activity"/>
    <property type="evidence" value="ECO:0007669"/>
    <property type="project" value="UniProtKB-KW"/>
</dbReference>
<dbReference type="GeneID" id="78454784"/>
<dbReference type="PANTHER" id="PTHR43377:SF1">
    <property type="entry name" value="BILIVERDIN REDUCTASE A"/>
    <property type="match status" value="1"/>
</dbReference>
<dbReference type="GO" id="GO:0000166">
    <property type="term" value="F:nucleotide binding"/>
    <property type="evidence" value="ECO:0007669"/>
    <property type="project" value="InterPro"/>
</dbReference>
<evidence type="ECO:0000259" key="2">
    <source>
        <dbReference type="Pfam" id="PF22725"/>
    </source>
</evidence>
<gene>
    <name evidence="3" type="primary">ycjS</name>
    <name evidence="3" type="ORF">NCTC12112_00185</name>
</gene>
<dbReference type="InterPro" id="IPR055170">
    <property type="entry name" value="GFO_IDH_MocA-like_dom"/>
</dbReference>
<accession>A0AAX2J7J1</accession>
<name>A0AAX2J7J1_9FUSO</name>
<dbReference type="InterPro" id="IPR036291">
    <property type="entry name" value="NAD(P)-bd_dom_sf"/>
</dbReference>
<protein>
    <submittedName>
        <fullName evidence="3">Uncharacterized oxidoreductase ycjS</fullName>
        <ecNumber evidence="3">1.-.-.-</ecNumber>
    </submittedName>
</protein>
<dbReference type="Pfam" id="PF22725">
    <property type="entry name" value="GFO_IDH_MocA_C3"/>
    <property type="match status" value="1"/>
</dbReference>